<feature type="domain" description="Flavin reductase like" evidence="2">
    <location>
        <begin position="23"/>
        <end position="162"/>
    </location>
</feature>
<evidence type="ECO:0000313" key="3">
    <source>
        <dbReference type="EMBL" id="SCY66451.1"/>
    </source>
</evidence>
<gene>
    <name evidence="3" type="ORF">SAMN05660710_02266</name>
</gene>
<keyword evidence="4" id="KW-1185">Reference proteome</keyword>
<accession>A0A1G5HRY4</accession>
<evidence type="ECO:0000259" key="2">
    <source>
        <dbReference type="SMART" id="SM00903"/>
    </source>
</evidence>
<name>A0A1G5HRY4_9RHOB</name>
<dbReference type="GO" id="GO:0010181">
    <property type="term" value="F:FMN binding"/>
    <property type="evidence" value="ECO:0007669"/>
    <property type="project" value="InterPro"/>
</dbReference>
<dbReference type="Gene3D" id="2.30.110.10">
    <property type="entry name" value="Electron Transport, Fmn-binding Protein, Chain A"/>
    <property type="match status" value="1"/>
</dbReference>
<dbReference type="EMBL" id="FMVT01000007">
    <property type="protein sequence ID" value="SCY66451.1"/>
    <property type="molecule type" value="Genomic_DNA"/>
</dbReference>
<dbReference type="PANTHER" id="PTHR30466:SF1">
    <property type="entry name" value="FMN REDUCTASE (NADH) RUTF"/>
    <property type="match status" value="1"/>
</dbReference>
<dbReference type="PANTHER" id="PTHR30466">
    <property type="entry name" value="FLAVIN REDUCTASE"/>
    <property type="match status" value="1"/>
</dbReference>
<dbReference type="STRING" id="336292.SAMN05660710_02266"/>
<evidence type="ECO:0000256" key="1">
    <source>
        <dbReference type="ARBA" id="ARBA00023002"/>
    </source>
</evidence>
<dbReference type="InterPro" id="IPR002563">
    <property type="entry name" value="Flavin_Rdtase-like_dom"/>
</dbReference>
<dbReference type="InterPro" id="IPR050268">
    <property type="entry name" value="NADH-dep_flavin_reductase"/>
</dbReference>
<organism evidence="3 4">
    <name type="scientific">Paracoccus tibetensis</name>
    <dbReference type="NCBI Taxonomy" id="336292"/>
    <lineage>
        <taxon>Bacteria</taxon>
        <taxon>Pseudomonadati</taxon>
        <taxon>Pseudomonadota</taxon>
        <taxon>Alphaproteobacteria</taxon>
        <taxon>Rhodobacterales</taxon>
        <taxon>Paracoccaceae</taxon>
        <taxon>Paracoccus</taxon>
    </lineage>
</organism>
<protein>
    <submittedName>
        <fullName evidence="3">NADH-FMN oxidoreductase RutF, flavin reductase (DIM6/NTAB) family</fullName>
    </submittedName>
</protein>
<keyword evidence="1" id="KW-0560">Oxidoreductase</keyword>
<dbReference type="Pfam" id="PF01613">
    <property type="entry name" value="Flavin_Reduct"/>
    <property type="match status" value="1"/>
</dbReference>
<dbReference type="GO" id="GO:0042602">
    <property type="term" value="F:riboflavin reductase (NADPH) activity"/>
    <property type="evidence" value="ECO:0007669"/>
    <property type="project" value="TreeGrafter"/>
</dbReference>
<dbReference type="Proteomes" id="UP000199502">
    <property type="component" value="Unassembled WGS sequence"/>
</dbReference>
<dbReference type="SUPFAM" id="SSF50475">
    <property type="entry name" value="FMN-binding split barrel"/>
    <property type="match status" value="1"/>
</dbReference>
<reference evidence="3 4" key="1">
    <citation type="submission" date="2016-10" db="EMBL/GenBank/DDBJ databases">
        <authorList>
            <person name="de Groot N.N."/>
        </authorList>
    </citation>
    <scope>NUCLEOTIDE SEQUENCE [LARGE SCALE GENOMIC DNA]</scope>
    <source>
        <strain evidence="3 4">CGMCC 1.8925</strain>
    </source>
</reference>
<dbReference type="GO" id="GO:0006208">
    <property type="term" value="P:pyrimidine nucleobase catabolic process"/>
    <property type="evidence" value="ECO:0007669"/>
    <property type="project" value="TreeGrafter"/>
</dbReference>
<sequence>MQMSDQRSFVPDPDNGRLLRDAFGRFATGVTVVTAASDDGCVAITANSFSSVSMEPPLVLWSPALASARYPAFARAEHFAIHVLAADQASLAWEVARNRDALQGLSANAEGVPVLDRCLARFDCSRFALHEAGDHAIVIGRVLRASIGEGEPLAFFGGRQASIRVN</sequence>
<dbReference type="SMART" id="SM00903">
    <property type="entry name" value="Flavin_Reduct"/>
    <property type="match status" value="1"/>
</dbReference>
<evidence type="ECO:0000313" key="4">
    <source>
        <dbReference type="Proteomes" id="UP000199502"/>
    </source>
</evidence>
<dbReference type="AlphaFoldDB" id="A0A1G5HRY4"/>
<proteinExistence type="predicted"/>
<dbReference type="InterPro" id="IPR012349">
    <property type="entry name" value="Split_barrel_FMN-bd"/>
</dbReference>